<dbReference type="OMA" id="FNANGIC"/>
<accession>A0A8B7N3M0</accession>
<evidence type="ECO:0000256" key="2">
    <source>
        <dbReference type="ARBA" id="ARBA00022525"/>
    </source>
</evidence>
<evidence type="ECO:0000259" key="6">
    <source>
        <dbReference type="PROSITE" id="PS51323"/>
    </source>
</evidence>
<dbReference type="KEGG" id="hazt:108666144"/>
<dbReference type="InterPro" id="IPR000867">
    <property type="entry name" value="IGFBP-like"/>
</dbReference>
<feature type="chain" id="PRO_5034450090" evidence="5">
    <location>
        <begin position="24"/>
        <end position="103"/>
    </location>
</feature>
<keyword evidence="4" id="KW-1015">Disulfide bond</keyword>
<organism evidence="7 8">
    <name type="scientific">Hyalella azteca</name>
    <name type="common">Amphipod</name>
    <dbReference type="NCBI Taxonomy" id="294128"/>
    <lineage>
        <taxon>Eukaryota</taxon>
        <taxon>Metazoa</taxon>
        <taxon>Ecdysozoa</taxon>
        <taxon>Arthropoda</taxon>
        <taxon>Crustacea</taxon>
        <taxon>Multicrustacea</taxon>
        <taxon>Malacostraca</taxon>
        <taxon>Eumalacostraca</taxon>
        <taxon>Peracarida</taxon>
        <taxon>Amphipoda</taxon>
        <taxon>Senticaudata</taxon>
        <taxon>Talitrida</taxon>
        <taxon>Talitroidea</taxon>
        <taxon>Hyalellidae</taxon>
        <taxon>Hyalella</taxon>
    </lineage>
</organism>
<dbReference type="InterPro" id="IPR009030">
    <property type="entry name" value="Growth_fac_rcpt_cys_sf"/>
</dbReference>
<dbReference type="Proteomes" id="UP000694843">
    <property type="component" value="Unplaced"/>
</dbReference>
<gene>
    <name evidence="8" type="primary">LOC108666144</name>
</gene>
<dbReference type="OrthoDB" id="5976811at2759"/>
<evidence type="ECO:0000256" key="5">
    <source>
        <dbReference type="SAM" id="SignalP"/>
    </source>
</evidence>
<feature type="signal peptide" evidence="5">
    <location>
        <begin position="1"/>
        <end position="23"/>
    </location>
</feature>
<comment type="subcellular location">
    <subcellularLocation>
        <location evidence="1">Secreted</location>
    </subcellularLocation>
</comment>
<dbReference type="InterPro" id="IPR011390">
    <property type="entry name" value="IGFBP_rP_mac25"/>
</dbReference>
<dbReference type="Gene3D" id="4.10.40.20">
    <property type="match status" value="1"/>
</dbReference>
<dbReference type="PROSITE" id="PS51257">
    <property type="entry name" value="PROKAR_LIPOPROTEIN"/>
    <property type="match status" value="1"/>
</dbReference>
<evidence type="ECO:0000256" key="1">
    <source>
        <dbReference type="ARBA" id="ARBA00004613"/>
    </source>
</evidence>
<dbReference type="GO" id="GO:0001558">
    <property type="term" value="P:regulation of cell growth"/>
    <property type="evidence" value="ECO:0007669"/>
    <property type="project" value="InterPro"/>
</dbReference>
<keyword evidence="3 5" id="KW-0732">Signal</keyword>
<dbReference type="Pfam" id="PF00219">
    <property type="entry name" value="IGFBP"/>
    <property type="match status" value="1"/>
</dbReference>
<dbReference type="AlphaFoldDB" id="A0A8B7N3M0"/>
<protein>
    <submittedName>
        <fullName evidence="8">Venom protein 302</fullName>
    </submittedName>
</protein>
<dbReference type="SUPFAM" id="SSF57184">
    <property type="entry name" value="Growth factor receptor domain"/>
    <property type="match status" value="1"/>
</dbReference>
<evidence type="ECO:0000256" key="4">
    <source>
        <dbReference type="ARBA" id="ARBA00023157"/>
    </source>
</evidence>
<keyword evidence="2" id="KW-0964">Secreted</keyword>
<keyword evidence="7" id="KW-1185">Reference proteome</keyword>
<feature type="domain" description="IGFBP N-terminal" evidence="6">
    <location>
        <begin position="22"/>
        <end position="97"/>
    </location>
</feature>
<dbReference type="PROSITE" id="PS51323">
    <property type="entry name" value="IGFBP_N_2"/>
    <property type="match status" value="1"/>
</dbReference>
<evidence type="ECO:0000256" key="3">
    <source>
        <dbReference type="ARBA" id="ARBA00022729"/>
    </source>
</evidence>
<name>A0A8B7N3M0_HYAAZ</name>
<proteinExistence type="predicted"/>
<dbReference type="RefSeq" id="XP_018008452.1">
    <property type="nucleotide sequence ID" value="XM_018152963.2"/>
</dbReference>
<evidence type="ECO:0000313" key="7">
    <source>
        <dbReference type="Proteomes" id="UP000694843"/>
    </source>
</evidence>
<dbReference type="GO" id="GO:0005576">
    <property type="term" value="C:extracellular region"/>
    <property type="evidence" value="ECO:0007669"/>
    <property type="project" value="UniProtKB-SubCell"/>
</dbReference>
<dbReference type="GO" id="GO:0005520">
    <property type="term" value="F:insulin-like growth factor binding"/>
    <property type="evidence" value="ECO:0007669"/>
    <property type="project" value="InterPro"/>
</dbReference>
<dbReference type="PANTHER" id="PTHR14186">
    <property type="entry name" value="INSULIN-LIKE GROWTH FACTOR BINDING PROTEIN-RELATED"/>
    <property type="match status" value="1"/>
</dbReference>
<evidence type="ECO:0000313" key="8">
    <source>
        <dbReference type="RefSeq" id="XP_018008452.1"/>
    </source>
</evidence>
<dbReference type="GO" id="GO:0009966">
    <property type="term" value="P:regulation of signal transduction"/>
    <property type="evidence" value="ECO:0007669"/>
    <property type="project" value="TreeGrafter"/>
</dbReference>
<dbReference type="GeneID" id="108666144"/>
<sequence>MYRVNILFLISAFLFGNIWSAAGLTCACDKASCASVPPDACPWGVGMDSCFCCQVCLKGPGQTCGGPWNIKGRCGDGLECVRKTPGDFNANGICKKLYKRGSN</sequence>
<dbReference type="SMART" id="SM00121">
    <property type="entry name" value="IB"/>
    <property type="match status" value="1"/>
</dbReference>
<dbReference type="PANTHER" id="PTHR14186:SF20">
    <property type="entry name" value="CYSTEINE-RICH MOTOR NEURON 1 PROTEIN-LIKE"/>
    <property type="match status" value="1"/>
</dbReference>
<reference evidence="8" key="1">
    <citation type="submission" date="2025-08" db="UniProtKB">
        <authorList>
            <consortium name="RefSeq"/>
        </authorList>
    </citation>
    <scope>IDENTIFICATION</scope>
    <source>
        <tissue evidence="8">Whole organism</tissue>
    </source>
</reference>